<evidence type="ECO:0000313" key="3">
    <source>
        <dbReference type="Proteomes" id="UP000002007"/>
    </source>
</evidence>
<feature type="compositionally biased region" description="Low complexity" evidence="1">
    <location>
        <begin position="74"/>
        <end position="84"/>
    </location>
</feature>
<evidence type="ECO:0000313" key="2">
    <source>
        <dbReference type="EMBL" id="ABY25058.1"/>
    </source>
</evidence>
<dbReference type="AlphaFoldDB" id="A9WV37"/>
<dbReference type="KEGG" id="rsa:RSal33209_3348"/>
<organism evidence="2 3">
    <name type="scientific">Renibacterium salmoninarum (strain ATCC 33209 / DSM 20767 / JCM 11484 / NBRC 15589 / NCIMB 2235)</name>
    <dbReference type="NCBI Taxonomy" id="288705"/>
    <lineage>
        <taxon>Bacteria</taxon>
        <taxon>Bacillati</taxon>
        <taxon>Actinomycetota</taxon>
        <taxon>Actinomycetes</taxon>
        <taxon>Micrococcales</taxon>
        <taxon>Micrococcaceae</taxon>
        <taxon>Renibacterium</taxon>
    </lineage>
</organism>
<protein>
    <submittedName>
        <fullName evidence="2">Uncharacterized protein</fullName>
    </submittedName>
</protein>
<dbReference type="EMBL" id="CP000910">
    <property type="protein sequence ID" value="ABY25058.1"/>
    <property type="molecule type" value="Genomic_DNA"/>
</dbReference>
<accession>A9WV37</accession>
<feature type="compositionally biased region" description="Low complexity" evidence="1">
    <location>
        <begin position="172"/>
        <end position="184"/>
    </location>
</feature>
<sequence>MNTGAPSSAVKIPVCSSSGGTITRPKTSALSIITGEISKTVGSSTRWSGPTSIRAMCGTARPIKAIGPAAAVAAPASSTTAMATQNRVARSDTPSACAASSPNASAFSGRASSKAITTPTTANGNSVERPRNRGQAANPHPSNGICRTPAGKRAKLRELPHRYKPPRRRPRAPFWPASRRSSAPRPRHRPKLRHQARPQRRTRHSPRDE</sequence>
<feature type="region of interest" description="Disordered" evidence="1">
    <location>
        <begin position="74"/>
        <end position="209"/>
    </location>
</feature>
<gene>
    <name evidence="2" type="ordered locus">RSal33209_3348</name>
</gene>
<feature type="compositionally biased region" description="Basic residues" evidence="1">
    <location>
        <begin position="162"/>
        <end position="171"/>
    </location>
</feature>
<dbReference type="HOGENOM" id="CLU_1314561_0_0_11"/>
<feature type="compositionally biased region" description="Polar residues" evidence="1">
    <location>
        <begin position="110"/>
        <end position="126"/>
    </location>
</feature>
<reference evidence="3" key="1">
    <citation type="journal article" date="2008" name="J. Bacteriol.">
        <title>Genome sequence of the fish pathogen Renibacterium salmoninarum suggests reductive evolution away from an environmental Arthrobacter ancestor.</title>
        <authorList>
            <person name="Wiens G.D."/>
            <person name="Rockey D.D."/>
            <person name="Wu Z."/>
            <person name="Chang J."/>
            <person name="Levy R."/>
            <person name="Crane S."/>
            <person name="Chen D.S."/>
            <person name="Capri G.R."/>
            <person name="Burnett J.R."/>
            <person name="Sudheesh P.S."/>
            <person name="Schipma M.J."/>
            <person name="Burd H."/>
            <person name="Bhattacharyya A."/>
            <person name="Rhodes L.D."/>
            <person name="Kaul R."/>
            <person name="Strom M.S."/>
        </authorList>
    </citation>
    <scope>NUCLEOTIDE SEQUENCE [LARGE SCALE GENOMIC DNA]</scope>
    <source>
        <strain evidence="3">ATCC 33209 / DSM 20767 / JCM 11484 / NBRC 15589 / NCIMB 2235</strain>
    </source>
</reference>
<feature type="compositionally biased region" description="Basic residues" evidence="1">
    <location>
        <begin position="185"/>
        <end position="209"/>
    </location>
</feature>
<dbReference type="Proteomes" id="UP000002007">
    <property type="component" value="Chromosome"/>
</dbReference>
<name>A9WV37_RENSM</name>
<feature type="compositionally biased region" description="Low complexity" evidence="1">
    <location>
        <begin position="95"/>
        <end position="108"/>
    </location>
</feature>
<keyword evidence="3" id="KW-1185">Reference proteome</keyword>
<proteinExistence type="predicted"/>
<evidence type="ECO:0000256" key="1">
    <source>
        <dbReference type="SAM" id="MobiDB-lite"/>
    </source>
</evidence>
<feature type="compositionally biased region" description="Polar residues" evidence="1">
    <location>
        <begin position="85"/>
        <end position="94"/>
    </location>
</feature>